<dbReference type="Gene3D" id="3.40.50.1110">
    <property type="entry name" value="SGNH hydrolase"/>
    <property type="match status" value="1"/>
</dbReference>
<feature type="domain" description="SGNH" evidence="1">
    <location>
        <begin position="70"/>
        <end position="282"/>
    </location>
</feature>
<name>A0A4R6C1J1_9STAP</name>
<dbReference type="EMBL" id="SDQG01000009">
    <property type="protein sequence ID" value="TDM15138.1"/>
    <property type="molecule type" value="Genomic_DNA"/>
</dbReference>
<organism evidence="2 3">
    <name type="scientific">Macrococcoides canis</name>
    <dbReference type="NCBI Taxonomy" id="1855823"/>
    <lineage>
        <taxon>Bacteria</taxon>
        <taxon>Bacillati</taxon>
        <taxon>Bacillota</taxon>
        <taxon>Bacilli</taxon>
        <taxon>Bacillales</taxon>
        <taxon>Staphylococcaceae</taxon>
        <taxon>Macrococcoides</taxon>
    </lineage>
</organism>
<evidence type="ECO:0000313" key="2">
    <source>
        <dbReference type="EMBL" id="TDM15138.1"/>
    </source>
</evidence>
<proteinExistence type="predicted"/>
<evidence type="ECO:0000259" key="1">
    <source>
        <dbReference type="Pfam" id="PF19040"/>
    </source>
</evidence>
<gene>
    <name evidence="2" type="ORF">ETI04_10540</name>
</gene>
<reference evidence="2 3" key="1">
    <citation type="submission" date="2019-01" db="EMBL/GenBank/DDBJ databases">
        <title>Draft genome sequences of Macrococcus caseolyticus, Macrococcus canis, Macrococcus bohemicus and Macrococcus goetzii.</title>
        <authorList>
            <person name="Mazhar S."/>
            <person name="Altermann E."/>
            <person name="Hill C."/>
            <person name="Mcauliffe O."/>
        </authorList>
    </citation>
    <scope>NUCLEOTIDE SEQUENCE [LARGE SCALE GENOMIC DNA]</scope>
    <source>
        <strain evidence="2 3">DPC7162</strain>
    </source>
</reference>
<protein>
    <recommendedName>
        <fullName evidence="1">SGNH domain-containing protein</fullName>
    </recommendedName>
</protein>
<dbReference type="InterPro" id="IPR036514">
    <property type="entry name" value="SGNH_hydro_sf"/>
</dbReference>
<dbReference type="AlphaFoldDB" id="A0A4R6C1J1"/>
<dbReference type="Proteomes" id="UP000294865">
    <property type="component" value="Unassembled WGS sequence"/>
</dbReference>
<dbReference type="RefSeq" id="WP_133420370.1">
    <property type="nucleotide sequence ID" value="NZ_SDGP01000007.1"/>
</dbReference>
<dbReference type="SUPFAM" id="SSF52266">
    <property type="entry name" value="SGNH hydrolase"/>
    <property type="match status" value="1"/>
</dbReference>
<dbReference type="InterPro" id="IPR043968">
    <property type="entry name" value="SGNH"/>
</dbReference>
<comment type="caution">
    <text evidence="2">The sequence shown here is derived from an EMBL/GenBank/DDBJ whole genome shotgun (WGS) entry which is preliminary data.</text>
</comment>
<evidence type="ECO:0000313" key="3">
    <source>
        <dbReference type="Proteomes" id="UP000294865"/>
    </source>
</evidence>
<sequence>MKNSMRVKITLSIVLLIVFFSGVVEAYTYGKFYYHPGVQVNRYSSLPYAPTLPTTYQAFNDLPQGYKDGCHANKNTSKIKVCTYGVKTGYKHTVAVIGDSHSGHWLGGLQKIAPKYGIRIIYATKSGCAMSSTYRSNYSTCNTWNKNLIPAIMKYKPDAVLTKADTNSTGTGSKKYDYGMVNKFKELNRNGVKVFAIKDTMYFSFDPMTCIRKYGRHSIKCKVPRVNIEENASWIKTVKAQPNVKYVDYTNLICDKRYCSPTQGNVIIVRDRHHLTNTYSKTFSYYLSKDLIPFLRY</sequence>
<accession>A0A4R6C1J1</accession>
<dbReference type="Pfam" id="PF19040">
    <property type="entry name" value="SGNH"/>
    <property type="match status" value="1"/>
</dbReference>